<dbReference type="GO" id="GO:0005615">
    <property type="term" value="C:extracellular space"/>
    <property type="evidence" value="ECO:0007669"/>
    <property type="project" value="TreeGrafter"/>
</dbReference>
<dbReference type="SMART" id="SM00042">
    <property type="entry name" value="CUB"/>
    <property type="match status" value="1"/>
</dbReference>
<comment type="caution">
    <text evidence="4">The sequence shown here is derived from an EMBL/GenBank/DDBJ whole genome shotgun (WGS) entry which is preliminary data.</text>
</comment>
<dbReference type="SUPFAM" id="SSF49854">
    <property type="entry name" value="Spermadhesin, CUB domain"/>
    <property type="match status" value="1"/>
</dbReference>
<dbReference type="InterPro" id="IPR000859">
    <property type="entry name" value="CUB_dom"/>
</dbReference>
<evidence type="ECO:0000313" key="4">
    <source>
        <dbReference type="EMBL" id="VDI10486.1"/>
    </source>
</evidence>
<sequence length="142" mass="16372">WACGAVLKDDNGEFASPRWPYQYPSLSLCKWTIRAPYGSTIYLSFTSIELEEHIKGNCSSAYDRLEIFDGSTKNASRLASLCDKKRNTCLYVITKCVNCDVLYLTIEYKKGVFMLFISSFIHRLLQLNQQQPKIQLLLQQKK</sequence>
<protein>
    <recommendedName>
        <fullName evidence="3">CUB domain-containing protein</fullName>
    </recommendedName>
</protein>
<dbReference type="OrthoDB" id="10009301at2759"/>
<keyword evidence="5" id="KW-1185">Reference proteome</keyword>
<gene>
    <name evidence="4" type="ORF">MGAL_10B079702</name>
</gene>
<feature type="non-terminal residue" evidence="4">
    <location>
        <position position="1"/>
    </location>
</feature>
<evidence type="ECO:0000256" key="1">
    <source>
        <dbReference type="ARBA" id="ARBA00023157"/>
    </source>
</evidence>
<dbReference type="AlphaFoldDB" id="A0A8B6CUN8"/>
<name>A0A8B6CUN8_MYTGA</name>
<dbReference type="CDD" id="cd00041">
    <property type="entry name" value="CUB"/>
    <property type="match status" value="1"/>
</dbReference>
<feature type="domain" description="CUB" evidence="3">
    <location>
        <begin position="3"/>
        <end position="119"/>
    </location>
</feature>
<dbReference type="Pfam" id="PF00431">
    <property type="entry name" value="CUB"/>
    <property type="match status" value="1"/>
</dbReference>
<keyword evidence="1" id="KW-1015">Disulfide bond</keyword>
<dbReference type="PROSITE" id="PS01180">
    <property type="entry name" value="CUB"/>
    <property type="match status" value="1"/>
</dbReference>
<dbReference type="PANTHER" id="PTHR46908">
    <property type="entry name" value="CUBILIN-LIKE PROTEIN"/>
    <property type="match status" value="1"/>
</dbReference>
<accession>A0A8B6CUN8</accession>
<dbReference type="Gene3D" id="2.60.120.290">
    <property type="entry name" value="Spermadhesin, CUB domain"/>
    <property type="match status" value="1"/>
</dbReference>
<evidence type="ECO:0000259" key="3">
    <source>
        <dbReference type="PROSITE" id="PS01180"/>
    </source>
</evidence>
<dbReference type="PANTHER" id="PTHR46908:SF4">
    <property type="entry name" value="TUMOR NECROSIS FACTOR-INDUCIBLE GENE 6 PROTEIN"/>
    <property type="match status" value="1"/>
</dbReference>
<organism evidence="4 5">
    <name type="scientific">Mytilus galloprovincialis</name>
    <name type="common">Mediterranean mussel</name>
    <dbReference type="NCBI Taxonomy" id="29158"/>
    <lineage>
        <taxon>Eukaryota</taxon>
        <taxon>Metazoa</taxon>
        <taxon>Spiralia</taxon>
        <taxon>Lophotrochozoa</taxon>
        <taxon>Mollusca</taxon>
        <taxon>Bivalvia</taxon>
        <taxon>Autobranchia</taxon>
        <taxon>Pteriomorphia</taxon>
        <taxon>Mytilida</taxon>
        <taxon>Mytiloidea</taxon>
        <taxon>Mytilidae</taxon>
        <taxon>Mytilinae</taxon>
        <taxon>Mytilus</taxon>
    </lineage>
</organism>
<dbReference type="Proteomes" id="UP000596742">
    <property type="component" value="Unassembled WGS sequence"/>
</dbReference>
<evidence type="ECO:0000256" key="2">
    <source>
        <dbReference type="PROSITE-ProRule" id="PRU00059"/>
    </source>
</evidence>
<comment type="caution">
    <text evidence="2">Lacks conserved residue(s) required for the propagation of feature annotation.</text>
</comment>
<dbReference type="InterPro" id="IPR052129">
    <property type="entry name" value="Spermadhesin-Link_domain"/>
</dbReference>
<dbReference type="EMBL" id="UYJE01002405">
    <property type="protein sequence ID" value="VDI10486.1"/>
    <property type="molecule type" value="Genomic_DNA"/>
</dbReference>
<evidence type="ECO:0000313" key="5">
    <source>
        <dbReference type="Proteomes" id="UP000596742"/>
    </source>
</evidence>
<dbReference type="InterPro" id="IPR035914">
    <property type="entry name" value="Sperma_CUB_dom_sf"/>
</dbReference>
<reference evidence="4" key="1">
    <citation type="submission" date="2018-11" db="EMBL/GenBank/DDBJ databases">
        <authorList>
            <person name="Alioto T."/>
            <person name="Alioto T."/>
        </authorList>
    </citation>
    <scope>NUCLEOTIDE SEQUENCE</scope>
</reference>
<proteinExistence type="predicted"/>